<feature type="non-terminal residue" evidence="2">
    <location>
        <position position="62"/>
    </location>
</feature>
<evidence type="ECO:0000313" key="2">
    <source>
        <dbReference type="EMBL" id="CAB0011493.1"/>
    </source>
</evidence>
<feature type="region of interest" description="Disordered" evidence="1">
    <location>
        <begin position="23"/>
        <end position="62"/>
    </location>
</feature>
<accession>A0A6H5H5M4</accession>
<dbReference type="Proteomes" id="UP000479000">
    <property type="component" value="Unassembled WGS sequence"/>
</dbReference>
<organism evidence="2 3">
    <name type="scientific">Nesidiocoris tenuis</name>
    <dbReference type="NCBI Taxonomy" id="355587"/>
    <lineage>
        <taxon>Eukaryota</taxon>
        <taxon>Metazoa</taxon>
        <taxon>Ecdysozoa</taxon>
        <taxon>Arthropoda</taxon>
        <taxon>Hexapoda</taxon>
        <taxon>Insecta</taxon>
        <taxon>Pterygota</taxon>
        <taxon>Neoptera</taxon>
        <taxon>Paraneoptera</taxon>
        <taxon>Hemiptera</taxon>
        <taxon>Heteroptera</taxon>
        <taxon>Panheteroptera</taxon>
        <taxon>Cimicomorpha</taxon>
        <taxon>Miridae</taxon>
        <taxon>Dicyphina</taxon>
        <taxon>Nesidiocoris</taxon>
    </lineage>
</organism>
<proteinExistence type="predicted"/>
<keyword evidence="3" id="KW-1185">Reference proteome</keyword>
<evidence type="ECO:0000313" key="3">
    <source>
        <dbReference type="Proteomes" id="UP000479000"/>
    </source>
</evidence>
<name>A0A6H5H5M4_9HEMI</name>
<dbReference type="EMBL" id="CADCXU010024206">
    <property type="protein sequence ID" value="CAB0011493.1"/>
    <property type="molecule type" value="Genomic_DNA"/>
</dbReference>
<reference evidence="2 3" key="1">
    <citation type="submission" date="2020-02" db="EMBL/GenBank/DDBJ databases">
        <authorList>
            <person name="Ferguson B K."/>
        </authorList>
    </citation>
    <scope>NUCLEOTIDE SEQUENCE [LARGE SCALE GENOMIC DNA]</scope>
</reference>
<sequence>MCIRSRTWDWALRCTRDLESGTSLAASQGQPGCPSLAVSEREREGKGEGVAFLQGWTEARGG</sequence>
<dbReference type="AlphaFoldDB" id="A0A6H5H5M4"/>
<gene>
    <name evidence="2" type="ORF">NTEN_LOCUS16430</name>
</gene>
<protein>
    <submittedName>
        <fullName evidence="2">Uncharacterized protein</fullName>
    </submittedName>
</protein>
<evidence type="ECO:0000256" key="1">
    <source>
        <dbReference type="SAM" id="MobiDB-lite"/>
    </source>
</evidence>